<dbReference type="Proteomes" id="UP000054526">
    <property type="component" value="Unassembled WGS sequence"/>
</dbReference>
<feature type="transmembrane region" description="Helical" evidence="1">
    <location>
        <begin position="60"/>
        <end position="79"/>
    </location>
</feature>
<name>A0ABR5A5K9_9BACL</name>
<dbReference type="EMBL" id="JXAL01000012">
    <property type="protein sequence ID" value="KIL36309.1"/>
    <property type="molecule type" value="Genomic_DNA"/>
</dbReference>
<keyword evidence="1" id="KW-1133">Transmembrane helix</keyword>
<evidence type="ECO:0000256" key="1">
    <source>
        <dbReference type="SAM" id="Phobius"/>
    </source>
</evidence>
<accession>A0ABR5A5K9</accession>
<proteinExistence type="predicted"/>
<organism evidence="2 3">
    <name type="scientific">Cohnella kolymensis</name>
    <dbReference type="NCBI Taxonomy" id="1590652"/>
    <lineage>
        <taxon>Bacteria</taxon>
        <taxon>Bacillati</taxon>
        <taxon>Bacillota</taxon>
        <taxon>Bacilli</taxon>
        <taxon>Bacillales</taxon>
        <taxon>Paenibacillaceae</taxon>
        <taxon>Cohnella</taxon>
    </lineage>
</organism>
<sequence length="81" mass="8803">MKNESSHNSSMRAIVAVILSIFSLHILFISYIIQSLPLLFLSMVDSIIAIVLGISSDTKLGHASVIAGILMVLICIFLLNM</sequence>
<gene>
    <name evidence="2" type="ORF">SD71_08550</name>
</gene>
<reference evidence="2 3" key="1">
    <citation type="submission" date="2014-12" db="EMBL/GenBank/DDBJ databases">
        <title>Draft genome sequence of Cohnella kolymensis strain B-2846.</title>
        <authorList>
            <person name="Karlyshev A.V."/>
            <person name="Kudryashova E.B."/>
        </authorList>
    </citation>
    <scope>NUCLEOTIDE SEQUENCE [LARGE SCALE GENOMIC DNA]</scope>
    <source>
        <strain evidence="2 3">VKM B-2846</strain>
    </source>
</reference>
<comment type="caution">
    <text evidence="2">The sequence shown here is derived from an EMBL/GenBank/DDBJ whole genome shotgun (WGS) entry which is preliminary data.</text>
</comment>
<evidence type="ECO:0000313" key="2">
    <source>
        <dbReference type="EMBL" id="KIL36309.1"/>
    </source>
</evidence>
<keyword evidence="1" id="KW-0812">Transmembrane</keyword>
<feature type="transmembrane region" description="Helical" evidence="1">
    <location>
        <begin position="12"/>
        <end position="29"/>
    </location>
</feature>
<evidence type="ECO:0000313" key="3">
    <source>
        <dbReference type="Proteomes" id="UP000054526"/>
    </source>
</evidence>
<keyword evidence="1" id="KW-0472">Membrane</keyword>
<protein>
    <submittedName>
        <fullName evidence="2">Uncharacterized protein</fullName>
    </submittedName>
</protein>
<keyword evidence="3" id="KW-1185">Reference proteome</keyword>